<comment type="caution">
    <text evidence="1">The sequence shown here is derived from an EMBL/GenBank/DDBJ whole genome shotgun (WGS) entry which is preliminary data.</text>
</comment>
<evidence type="ECO:0000313" key="1">
    <source>
        <dbReference type="EMBL" id="KAG0571244.1"/>
    </source>
</evidence>
<gene>
    <name evidence="1" type="ORF">KC19_6G222300</name>
</gene>
<name>A0A8T0HKG0_CERPU</name>
<organism evidence="1 2">
    <name type="scientific">Ceratodon purpureus</name>
    <name type="common">Fire moss</name>
    <name type="synonym">Dicranum purpureum</name>
    <dbReference type="NCBI Taxonomy" id="3225"/>
    <lineage>
        <taxon>Eukaryota</taxon>
        <taxon>Viridiplantae</taxon>
        <taxon>Streptophyta</taxon>
        <taxon>Embryophyta</taxon>
        <taxon>Bryophyta</taxon>
        <taxon>Bryophytina</taxon>
        <taxon>Bryopsida</taxon>
        <taxon>Dicranidae</taxon>
        <taxon>Pseudoditrichales</taxon>
        <taxon>Ditrichaceae</taxon>
        <taxon>Ceratodon</taxon>
    </lineage>
</organism>
<keyword evidence="2" id="KW-1185">Reference proteome</keyword>
<reference evidence="1 2" key="1">
    <citation type="submission" date="2020-06" db="EMBL/GenBank/DDBJ databases">
        <title>WGS assembly of Ceratodon purpureus strain R40.</title>
        <authorList>
            <person name="Carey S.B."/>
            <person name="Jenkins J."/>
            <person name="Shu S."/>
            <person name="Lovell J.T."/>
            <person name="Sreedasyam A."/>
            <person name="Maumus F."/>
            <person name="Tiley G.P."/>
            <person name="Fernandez-Pozo N."/>
            <person name="Barry K."/>
            <person name="Chen C."/>
            <person name="Wang M."/>
            <person name="Lipzen A."/>
            <person name="Daum C."/>
            <person name="Saski C.A."/>
            <person name="Payton A.C."/>
            <person name="Mcbreen J.C."/>
            <person name="Conrad R.E."/>
            <person name="Kollar L.M."/>
            <person name="Olsson S."/>
            <person name="Huttunen S."/>
            <person name="Landis J.B."/>
            <person name="Wickett N.J."/>
            <person name="Johnson M.G."/>
            <person name="Rensing S.A."/>
            <person name="Grimwood J."/>
            <person name="Schmutz J."/>
            <person name="Mcdaniel S.F."/>
        </authorList>
    </citation>
    <scope>NUCLEOTIDE SEQUENCE [LARGE SCALE GENOMIC DNA]</scope>
    <source>
        <strain evidence="1 2">R40</strain>
    </source>
</reference>
<accession>A0A8T0HKG0</accession>
<dbReference type="Proteomes" id="UP000822688">
    <property type="component" value="Chromosome 6"/>
</dbReference>
<sequence>MGLGWDGVLVPFLSVPWPLPALLCCEASITESESIPRLSVCLSFFRSSLVRPLPPSLPRRHSVSCPPHLIARQLLPLSVRSSSSVFTHASAAPSSSFRCHPSLPAVGAPSLPPSPPSPFALVLPSLCSIAMSKFGSSAPPPSSTPTLM</sequence>
<protein>
    <submittedName>
        <fullName evidence="1">Uncharacterized protein</fullName>
    </submittedName>
</protein>
<evidence type="ECO:0000313" key="2">
    <source>
        <dbReference type="Proteomes" id="UP000822688"/>
    </source>
</evidence>
<dbReference type="EMBL" id="CM026427">
    <property type="protein sequence ID" value="KAG0571244.1"/>
    <property type="molecule type" value="Genomic_DNA"/>
</dbReference>
<dbReference type="AlphaFoldDB" id="A0A8T0HKG0"/>
<proteinExistence type="predicted"/>